<dbReference type="EMBL" id="CP019791">
    <property type="protein sequence ID" value="AQT68899.1"/>
    <property type="molecule type" value="Genomic_DNA"/>
</dbReference>
<dbReference type="RefSeq" id="WP_146662274.1">
    <property type="nucleotide sequence ID" value="NZ_CP019791.1"/>
</dbReference>
<evidence type="ECO:0000313" key="1">
    <source>
        <dbReference type="EMBL" id="AQT68899.1"/>
    </source>
</evidence>
<dbReference type="AlphaFoldDB" id="A0A1U9NLW4"/>
<protein>
    <submittedName>
        <fullName evidence="1">Type II secretory pathway, component PulK</fullName>
    </submittedName>
</protein>
<dbReference type="Proteomes" id="UP000189674">
    <property type="component" value="Chromosome"/>
</dbReference>
<evidence type="ECO:0000313" key="2">
    <source>
        <dbReference type="Proteomes" id="UP000189674"/>
    </source>
</evidence>
<accession>A0A1U9NLW4</accession>
<name>A0A1U9NLW4_9BACT</name>
<dbReference type="STRING" id="1936003.STSP2_02076"/>
<dbReference type="KEGG" id="alus:STSP2_02076"/>
<organism evidence="1 2">
    <name type="scientific">Anaerohalosphaera lusitana</name>
    <dbReference type="NCBI Taxonomy" id="1936003"/>
    <lineage>
        <taxon>Bacteria</taxon>
        <taxon>Pseudomonadati</taxon>
        <taxon>Planctomycetota</taxon>
        <taxon>Phycisphaerae</taxon>
        <taxon>Sedimentisphaerales</taxon>
        <taxon>Anaerohalosphaeraceae</taxon>
        <taxon>Anaerohalosphaera</taxon>
    </lineage>
</organism>
<keyword evidence="2" id="KW-1185">Reference proteome</keyword>
<reference evidence="2" key="1">
    <citation type="submission" date="2017-02" db="EMBL/GenBank/DDBJ databases">
        <title>Comparative genomics and description of representatives of a novel lineage of planctomycetes thriving in anoxic sediments.</title>
        <authorList>
            <person name="Spring S."/>
            <person name="Bunk B."/>
            <person name="Sproer C."/>
        </authorList>
    </citation>
    <scope>NUCLEOTIDE SEQUENCE [LARGE SCALE GENOMIC DNA]</scope>
    <source>
        <strain evidence="2">ST-NAGAB-D1</strain>
    </source>
</reference>
<gene>
    <name evidence="1" type="ORF">STSP2_02076</name>
</gene>
<sequence>MVKLIRQNRTNEKGAALLVVLFVVMAATVLSIGFLSKADSELASGSNFIVRTQMDSVAQSGLEHAKALLSNPQTVDTSVLDYWTGGTGLQIESGDDYYDVTVTRDATTAAYEYVYDITSEAYRLNGSDKVGRSNVQGRLRLHPVIAYWQHDSQTISTAMTINGSTYVWSDCRLDGTVNGDAYAAGQIYGTGTLNGSEHEYEADPLDLPGLSSSDYQMSYYYDGGGAYSVTSIANSYTGSFASAGMNNPAKVYYCSGDLALTDIVGTIQGTIVVSSNLRISSGCSFTIDPVKNMPALIVGDEIHIEGSDQSIAINGLVQVADHIDMLGKTNVQFQVDGAMYLLSDGIKNLWGSGSSVTVTADPVAASVEIWSSTENSRLWSPVGGAVFEAISRPMP</sequence>
<proteinExistence type="predicted"/>